<name>A0A9N9CM63_9GLOM</name>
<feature type="region of interest" description="Disordered" evidence="1">
    <location>
        <begin position="360"/>
        <end position="433"/>
    </location>
</feature>
<accession>A0A9N9CM63</accession>
<dbReference type="EMBL" id="CAJVPI010001267">
    <property type="protein sequence ID" value="CAG8603987.1"/>
    <property type="molecule type" value="Genomic_DNA"/>
</dbReference>
<keyword evidence="3" id="KW-1185">Reference proteome</keyword>
<reference evidence="2" key="1">
    <citation type="submission" date="2021-06" db="EMBL/GenBank/DDBJ databases">
        <authorList>
            <person name="Kallberg Y."/>
            <person name="Tangrot J."/>
            <person name="Rosling A."/>
        </authorList>
    </citation>
    <scope>NUCLEOTIDE SEQUENCE</scope>
    <source>
        <strain evidence="2">BR232B</strain>
    </source>
</reference>
<proteinExistence type="predicted"/>
<comment type="caution">
    <text evidence="2">The sequence shown here is derived from an EMBL/GenBank/DDBJ whole genome shotgun (WGS) entry which is preliminary data.</text>
</comment>
<evidence type="ECO:0000313" key="3">
    <source>
        <dbReference type="Proteomes" id="UP000789739"/>
    </source>
</evidence>
<feature type="compositionally biased region" description="Polar residues" evidence="1">
    <location>
        <begin position="424"/>
        <end position="433"/>
    </location>
</feature>
<feature type="compositionally biased region" description="Acidic residues" evidence="1">
    <location>
        <begin position="360"/>
        <end position="374"/>
    </location>
</feature>
<organism evidence="2 3">
    <name type="scientific">Paraglomus brasilianum</name>
    <dbReference type="NCBI Taxonomy" id="144538"/>
    <lineage>
        <taxon>Eukaryota</taxon>
        <taxon>Fungi</taxon>
        <taxon>Fungi incertae sedis</taxon>
        <taxon>Mucoromycota</taxon>
        <taxon>Glomeromycotina</taxon>
        <taxon>Glomeromycetes</taxon>
        <taxon>Paraglomerales</taxon>
        <taxon>Paraglomeraceae</taxon>
        <taxon>Paraglomus</taxon>
    </lineage>
</organism>
<evidence type="ECO:0000256" key="1">
    <source>
        <dbReference type="SAM" id="MobiDB-lite"/>
    </source>
</evidence>
<gene>
    <name evidence="2" type="ORF">PBRASI_LOCUS7800</name>
</gene>
<dbReference type="Proteomes" id="UP000789739">
    <property type="component" value="Unassembled WGS sequence"/>
</dbReference>
<feature type="compositionally biased region" description="Basic and acidic residues" evidence="1">
    <location>
        <begin position="375"/>
        <end position="399"/>
    </location>
</feature>
<evidence type="ECO:0000313" key="2">
    <source>
        <dbReference type="EMBL" id="CAG8603987.1"/>
    </source>
</evidence>
<protein>
    <submittedName>
        <fullName evidence="2">6138_t:CDS:1</fullName>
    </submittedName>
</protein>
<dbReference type="AlphaFoldDB" id="A0A9N9CM63"/>
<sequence>MCSQVSIAAELTHVPLCIIFNFLHEEVVDNHVSLLLPCIYVNRHWSEIAIPIFWQAPFQKGPINPIYTLLSFAEEDKLKEVLLTRPYRALKRRLLKKPPLFPYPRYIRQLDVVPLAQICRNVLAPQVRPLASKVVEIMSGWMIGKVLEVFNVYGARINCLRVEGDQVTEEHITPINNPTCRQVFSSTKKLIMNTKISKEQFFKKFKDTCQQVGWIECNFFNPDLTQNPANELESFCSFVNAQKTVTCYRVHSFGSQYYDTPLLTAPLRKHAPTIRILRFEHQAFRTKDVINDIASCRNVECLSFIHCTLTDSCIEDLLISTEFPNLVEVNITTDPSSQCGDASLKIWLWADDINMRYGDESEEAEFTDDDESEDEAKGESKGSKDDNTDKNEAESDRNLWHIYSENVDIEEEARMDDCDYYPSSYESDPNSDL</sequence>
<dbReference type="OrthoDB" id="10295653at2759"/>